<sequence>MGRLETLRQPKVSASAHHTVQYQHCTVYCMLTLHTTLSAPHYFTLILDNSTMGSKLEIALTGEASIQVPAERAVLGIKIFSKSQSRDGTACHVLGTARKIESLLRNLGPQSTTKFFAKEQACVDFWTRTSLIETDSRPYDSKNETELPREYTAAINFGVHFQDFQSIEAFIQRLVGLPIAQTQDVKWVLKQETKDAYCSKLRTQAAKNAHRNALEYAQALGFERVVPHKLEEAQICVPISNRIMSRIPTGGVERSGRDSVVDESRQEEVKRLVDRLKFEYQPEDIEMSVVVKASFYAV</sequence>
<dbReference type="Proteomes" id="UP000756132">
    <property type="component" value="Chromosome 9"/>
</dbReference>
<accession>A0A9Q8PGJ9</accession>
<dbReference type="Pfam" id="PF04402">
    <property type="entry name" value="SIMPL"/>
    <property type="match status" value="1"/>
</dbReference>
<dbReference type="RefSeq" id="XP_047766391.1">
    <property type="nucleotide sequence ID" value="XM_047908940.1"/>
</dbReference>
<name>A0A9Q8PGJ9_PASFU</name>
<proteinExistence type="predicted"/>
<keyword evidence="2" id="KW-1185">Reference proteome</keyword>
<dbReference type="KEGG" id="ffu:CLAFUR5_09792"/>
<organism evidence="1 2">
    <name type="scientific">Passalora fulva</name>
    <name type="common">Tomato leaf mold</name>
    <name type="synonym">Cladosporium fulvum</name>
    <dbReference type="NCBI Taxonomy" id="5499"/>
    <lineage>
        <taxon>Eukaryota</taxon>
        <taxon>Fungi</taxon>
        <taxon>Dikarya</taxon>
        <taxon>Ascomycota</taxon>
        <taxon>Pezizomycotina</taxon>
        <taxon>Dothideomycetes</taxon>
        <taxon>Dothideomycetidae</taxon>
        <taxon>Mycosphaerellales</taxon>
        <taxon>Mycosphaerellaceae</taxon>
        <taxon>Fulvia</taxon>
    </lineage>
</organism>
<dbReference type="OrthoDB" id="3335918at2759"/>
<dbReference type="InterPro" id="IPR007497">
    <property type="entry name" value="SIMPL/DUF541"/>
</dbReference>
<reference evidence="1" key="2">
    <citation type="journal article" date="2022" name="Microb. Genom.">
        <title>A chromosome-scale genome assembly of the tomato pathogen Cladosporium fulvum reveals a compartmentalized genome architecture and the presence of a dispensable chromosome.</title>
        <authorList>
            <person name="Zaccaron A.Z."/>
            <person name="Chen L.H."/>
            <person name="Samaras A."/>
            <person name="Stergiopoulos I."/>
        </authorList>
    </citation>
    <scope>NUCLEOTIDE SEQUENCE</scope>
    <source>
        <strain evidence="1">Race5_Kim</strain>
    </source>
</reference>
<evidence type="ECO:0000313" key="2">
    <source>
        <dbReference type="Proteomes" id="UP000756132"/>
    </source>
</evidence>
<protein>
    <submittedName>
        <fullName evidence="1">Uncharacterized protein</fullName>
    </submittedName>
</protein>
<gene>
    <name evidence="1" type="ORF">CLAFUR5_09792</name>
</gene>
<dbReference type="EMBL" id="CP090171">
    <property type="protein sequence ID" value="UJO22025.1"/>
    <property type="molecule type" value="Genomic_DNA"/>
</dbReference>
<dbReference type="AlphaFoldDB" id="A0A9Q8PGJ9"/>
<reference evidence="1" key="1">
    <citation type="submission" date="2021-12" db="EMBL/GenBank/DDBJ databases">
        <authorList>
            <person name="Zaccaron A."/>
            <person name="Stergiopoulos I."/>
        </authorList>
    </citation>
    <scope>NUCLEOTIDE SEQUENCE</scope>
    <source>
        <strain evidence="1">Race5_Kim</strain>
    </source>
</reference>
<dbReference type="GeneID" id="71989670"/>
<evidence type="ECO:0000313" key="1">
    <source>
        <dbReference type="EMBL" id="UJO22025.1"/>
    </source>
</evidence>